<evidence type="ECO:0000313" key="2">
    <source>
        <dbReference type="Proteomes" id="UP000030016"/>
    </source>
</evidence>
<sequence>MISQDYLEVLRKFKEDNYEEELNIDTMKEIENINPNISNDSISYREGNKYIFKQPISYENAENLINILSTANKYNENNISIFKDEIRKKCSLITTLGESPTEMLIYGTKLFNENEIYINCILDELKNLKDTDNNFKQAYKNILVNWTWNKQLSICMKSISIMYMTEFGEQIYEIFKNNSSLRKDAAIALIDLKCRDFYNGMINLLIALLKDTENRAVKDMIREIFFHLGKSDSEGSAYLYVQYLKNDYLSNEARNIITSGIRPGITPAIVKDIEKRLKDKNISNHEQIKLIRLLGRIKNKDQSIKKLLMEIKSLSHINKIEVINAIGEDSEDLELLINNKNTSIKQKIDAIIILGKSDSKESEEKLRNIKTNDNQLKIAIHSALFEKGNQNEIVHIFKYLIDNNISEEDQNEAKNQIKRLRGLRQEKLTNTLLTVVKKLLEADKNKRIVLTILDLYSSGIADESVGEVFLKKLKATEINEAKI</sequence>
<dbReference type="AlphaFoldDB" id="A0AA89CTZ9"/>
<reference evidence="1 2" key="1">
    <citation type="submission" date="2014-01" db="EMBL/GenBank/DDBJ databases">
        <title>Plasmidome dynamics in the species complex Clostridium novyi sensu lato converts strains of independent lineages into distinctly different pathogens.</title>
        <authorList>
            <person name="Skarin H."/>
            <person name="Segerman B."/>
        </authorList>
    </citation>
    <scope>NUCLEOTIDE SEQUENCE [LARGE SCALE GENOMIC DNA]</scope>
    <source>
        <strain evidence="1 2">4570</strain>
    </source>
</reference>
<name>A0AA89CTZ9_CLONO</name>
<dbReference type="RefSeq" id="WP_039251142.1">
    <property type="nucleotide sequence ID" value="NZ_JDRX01000054.1"/>
</dbReference>
<protein>
    <submittedName>
        <fullName evidence="1">Uncharacterized protein</fullName>
    </submittedName>
</protein>
<feature type="non-terminal residue" evidence="1">
    <location>
        <position position="483"/>
    </location>
</feature>
<dbReference type="Proteomes" id="UP000030016">
    <property type="component" value="Unassembled WGS sequence"/>
</dbReference>
<evidence type="ECO:0000313" key="1">
    <source>
        <dbReference type="EMBL" id="KGM99226.1"/>
    </source>
</evidence>
<gene>
    <name evidence="1" type="ORF">Z969_10785</name>
</gene>
<comment type="caution">
    <text evidence="1">The sequence shown here is derived from an EMBL/GenBank/DDBJ whole genome shotgun (WGS) entry which is preliminary data.</text>
</comment>
<dbReference type="EMBL" id="JDRX01000054">
    <property type="protein sequence ID" value="KGM99226.1"/>
    <property type="molecule type" value="Genomic_DNA"/>
</dbReference>
<organism evidence="1 2">
    <name type="scientific">Clostridium novyi A str. 4570</name>
    <dbReference type="NCBI Taxonomy" id="1444290"/>
    <lineage>
        <taxon>Bacteria</taxon>
        <taxon>Bacillati</taxon>
        <taxon>Bacillota</taxon>
        <taxon>Clostridia</taxon>
        <taxon>Eubacteriales</taxon>
        <taxon>Clostridiaceae</taxon>
        <taxon>Clostridium</taxon>
    </lineage>
</organism>
<accession>A0AA89CTZ9</accession>
<proteinExistence type="predicted"/>